<dbReference type="InterPro" id="IPR019422">
    <property type="entry name" value="7TM_GPCR_serpentine_rcpt_Srh"/>
</dbReference>
<dbReference type="PANTHER" id="PTHR22941">
    <property type="entry name" value="SERPENTINE RECEPTOR"/>
    <property type="match status" value="1"/>
</dbReference>
<dbReference type="InterPro" id="IPR053220">
    <property type="entry name" value="Nematode_rcpt-like_serp_H"/>
</dbReference>
<name>E3N7E3_CAERE</name>
<dbReference type="AlphaFoldDB" id="E3N7E3"/>
<protein>
    <recommendedName>
        <fullName evidence="4">Serpentine Receptor, class H</fullName>
    </recommendedName>
</protein>
<keyword evidence="1" id="KW-0812">Transmembrane</keyword>
<gene>
    <name evidence="2" type="ORF">CRE_13035</name>
</gene>
<dbReference type="InParanoid" id="E3N7E3"/>
<organism evidence="3">
    <name type="scientific">Caenorhabditis remanei</name>
    <name type="common">Caenorhabditis vulgaris</name>
    <dbReference type="NCBI Taxonomy" id="31234"/>
    <lineage>
        <taxon>Eukaryota</taxon>
        <taxon>Metazoa</taxon>
        <taxon>Ecdysozoa</taxon>
        <taxon>Nematoda</taxon>
        <taxon>Chromadorea</taxon>
        <taxon>Rhabditida</taxon>
        <taxon>Rhabditina</taxon>
        <taxon>Rhabditomorpha</taxon>
        <taxon>Rhabditoidea</taxon>
        <taxon>Rhabditidae</taxon>
        <taxon>Peloderinae</taxon>
        <taxon>Caenorhabditis</taxon>
    </lineage>
</organism>
<dbReference type="Proteomes" id="UP000008281">
    <property type="component" value="Unassembled WGS sequence"/>
</dbReference>
<dbReference type="KEGG" id="crq:GCK72_019680"/>
<dbReference type="HOGENOM" id="CLU_042960_1_1_1"/>
<feature type="transmembrane region" description="Helical" evidence="1">
    <location>
        <begin position="92"/>
        <end position="113"/>
    </location>
</feature>
<keyword evidence="3" id="KW-1185">Reference proteome</keyword>
<feature type="transmembrane region" description="Helical" evidence="1">
    <location>
        <begin position="195"/>
        <end position="215"/>
    </location>
</feature>
<feature type="transmembrane region" description="Helical" evidence="1">
    <location>
        <begin position="134"/>
        <end position="150"/>
    </location>
</feature>
<feature type="transmembrane region" description="Helical" evidence="1">
    <location>
        <begin position="236"/>
        <end position="262"/>
    </location>
</feature>
<evidence type="ECO:0008006" key="4">
    <source>
        <dbReference type="Google" id="ProtNLM"/>
    </source>
</evidence>
<evidence type="ECO:0000313" key="2">
    <source>
        <dbReference type="EMBL" id="EFO88532.1"/>
    </source>
</evidence>
<feature type="transmembrane region" description="Helical" evidence="1">
    <location>
        <begin position="274"/>
        <end position="294"/>
    </location>
</feature>
<dbReference type="GeneID" id="9813227"/>
<evidence type="ECO:0000256" key="1">
    <source>
        <dbReference type="SAM" id="Phobius"/>
    </source>
</evidence>
<dbReference type="eggNOG" id="ENOG502TFWQ">
    <property type="taxonomic scope" value="Eukaryota"/>
</dbReference>
<reference evidence="2" key="1">
    <citation type="submission" date="2007-07" db="EMBL/GenBank/DDBJ databases">
        <title>PCAP assembly of the Caenorhabditis remanei genome.</title>
        <authorList>
            <consortium name="The Caenorhabditis remanei Sequencing Consortium"/>
            <person name="Wilson R.K."/>
        </authorList>
    </citation>
    <scope>NUCLEOTIDE SEQUENCE [LARGE SCALE GENOMIC DNA]</scope>
    <source>
        <strain evidence="2">PB4641</strain>
    </source>
</reference>
<accession>E3N7E3</accession>
<dbReference type="OMA" id="LVMLYCH"/>
<proteinExistence type="predicted"/>
<sequence length="323" mass="37536">MNATFLNDPYNYSFCLYVLGITSLPIHVFGVYCILFQTPETMKRVKWVMFNLHVLSCCLDISLNILCQPFIVTPVFGGILLGLLHHWNVSPAVIVYLMVTLLELVYVSTSSIFENRFFILFAEKSFWRIARYPYYLMNIALAFLYFVPTMKDVPDQKVARDWIFKNYPQISHFNNFDIYVVAYETKTRDQIENRMIISTVILTIELFTFFFLLHWNMKKAKRNMTMSPKTLAAHSAFLRAINMQIAIPAVIIGTPQVLMTILGFLDYSSPEIDIIGYMLMSIHGVSSTLVMLYCHTPYRQFCQSLVGRRLKIFRHHTTSLTVT</sequence>
<feature type="transmembrane region" description="Helical" evidence="1">
    <location>
        <begin position="48"/>
        <end position="72"/>
    </location>
</feature>
<dbReference type="CTD" id="9813227"/>
<dbReference type="Pfam" id="PF10318">
    <property type="entry name" value="7TM_GPCR_Srh"/>
    <property type="match status" value="1"/>
</dbReference>
<dbReference type="OrthoDB" id="5795926at2759"/>
<feature type="transmembrane region" description="Helical" evidence="1">
    <location>
        <begin position="16"/>
        <end position="36"/>
    </location>
</feature>
<dbReference type="EMBL" id="DS268547">
    <property type="protein sequence ID" value="EFO88532.1"/>
    <property type="molecule type" value="Genomic_DNA"/>
</dbReference>
<evidence type="ECO:0000313" key="3">
    <source>
        <dbReference type="Proteomes" id="UP000008281"/>
    </source>
</evidence>
<keyword evidence="1" id="KW-0472">Membrane</keyword>
<dbReference type="PANTHER" id="PTHR22941:SF301">
    <property type="entry name" value="SERPENTINE RECEPTOR, CLASS H"/>
    <property type="match status" value="1"/>
</dbReference>
<dbReference type="RefSeq" id="XP_003095698.2">
    <property type="nucleotide sequence ID" value="XM_003095650.2"/>
</dbReference>
<keyword evidence="1" id="KW-1133">Transmembrane helix</keyword>